<reference evidence="10" key="1">
    <citation type="submission" date="2021-06" db="EMBL/GenBank/DDBJ databases">
        <title>Description of novel taxa of the family Lachnospiraceae.</title>
        <authorList>
            <person name="Chaplin A.V."/>
            <person name="Sokolova S.R."/>
            <person name="Pikina A.P."/>
            <person name="Korzhanova M."/>
            <person name="Belova V."/>
            <person name="Korostin D."/>
            <person name="Efimov B.A."/>
        </authorList>
    </citation>
    <scope>NUCLEOTIDE SEQUENCE</scope>
    <source>
        <strain evidence="10">ASD5720</strain>
    </source>
</reference>
<keyword evidence="3" id="KW-1003">Cell membrane</keyword>
<dbReference type="GO" id="GO:0005886">
    <property type="term" value="C:plasma membrane"/>
    <property type="evidence" value="ECO:0007669"/>
    <property type="project" value="UniProtKB-SubCell"/>
</dbReference>
<evidence type="ECO:0000256" key="2">
    <source>
        <dbReference type="ARBA" id="ARBA00005745"/>
    </source>
</evidence>
<gene>
    <name evidence="10" type="ORF">KTH89_19820</name>
</gene>
<protein>
    <submittedName>
        <fullName evidence="10">Type II secretion system F family protein</fullName>
    </submittedName>
</protein>
<evidence type="ECO:0000256" key="7">
    <source>
        <dbReference type="ARBA" id="ARBA00023136"/>
    </source>
</evidence>
<dbReference type="RefSeq" id="WP_158347263.1">
    <property type="nucleotide sequence ID" value="NZ_JAHQCW010000042.1"/>
</dbReference>
<feature type="transmembrane region" description="Helical" evidence="8">
    <location>
        <begin position="216"/>
        <end position="234"/>
    </location>
</feature>
<dbReference type="InterPro" id="IPR042094">
    <property type="entry name" value="T2SS_GspF_sf"/>
</dbReference>
<dbReference type="PANTHER" id="PTHR30012">
    <property type="entry name" value="GENERAL SECRETION PATHWAY PROTEIN"/>
    <property type="match status" value="1"/>
</dbReference>
<sequence>MPRYKYTAKDLDGKTIRGEAEAPGEDELYEQLREGNKYLVSCDEVTREHNERRLKADVLADFCRQLGTLLNAGVTLVRTLNIIAQEEGLNPKTKKVYNEILRQIRQGIPLSEAMEAQGNVFPDLLVHMMRSAEESGSIDQTALRMADHYDKEHRMNGKVKNAMIYPAILLFLLLVVMVFVMVYIIPQFKPIFDMLDEVPFITRIVLACSDAFINRWAVILAVIVILVFAVHLLLRLPKVRYGWDALKLKLPKVGKLLRVIYTARFARTLSSLYGSGIPMLLSLQIGRRTVGNKYIEAQFDAVIDQVRRGEPLSKALRDVDGLELKLSSTILVGEETGSLENMLNSIAESLEFDSDQALSKMVTMMEPVLIIIMGLVIGFVMIAVLMPIFQSYNAIETYGA</sequence>
<dbReference type="PANTHER" id="PTHR30012:SF0">
    <property type="entry name" value="TYPE II SECRETION SYSTEM PROTEIN F-RELATED"/>
    <property type="match status" value="1"/>
</dbReference>
<evidence type="ECO:0000256" key="4">
    <source>
        <dbReference type="ARBA" id="ARBA00022519"/>
    </source>
</evidence>
<dbReference type="Pfam" id="PF00482">
    <property type="entry name" value="T2SSF"/>
    <property type="match status" value="2"/>
</dbReference>
<feature type="domain" description="Type II secretion system protein GspF" evidence="9">
    <location>
        <begin position="62"/>
        <end position="186"/>
    </location>
</feature>
<dbReference type="EMBL" id="JAHQCW010000042">
    <property type="protein sequence ID" value="MBU9738793.1"/>
    <property type="molecule type" value="Genomic_DNA"/>
</dbReference>
<keyword evidence="6 8" id="KW-1133">Transmembrane helix</keyword>
<organism evidence="10 11">
    <name type="scientific">Diplocloster agilis</name>
    <dbReference type="NCBI Taxonomy" id="2850323"/>
    <lineage>
        <taxon>Bacteria</taxon>
        <taxon>Bacillati</taxon>
        <taxon>Bacillota</taxon>
        <taxon>Clostridia</taxon>
        <taxon>Lachnospirales</taxon>
        <taxon>Lachnospiraceae</taxon>
        <taxon>Diplocloster</taxon>
    </lineage>
</organism>
<dbReference type="InterPro" id="IPR003004">
    <property type="entry name" value="GspF/PilC"/>
</dbReference>
<keyword evidence="4" id="KW-0997">Cell inner membrane</keyword>
<dbReference type="FunFam" id="1.20.81.30:FF:000001">
    <property type="entry name" value="Type II secretion system protein F"/>
    <property type="match status" value="1"/>
</dbReference>
<comment type="similarity">
    <text evidence="2">Belongs to the GSP F family.</text>
</comment>
<feature type="transmembrane region" description="Helical" evidence="8">
    <location>
        <begin position="163"/>
        <end position="185"/>
    </location>
</feature>
<comment type="subcellular location">
    <subcellularLocation>
        <location evidence="1">Cell inner membrane</location>
        <topology evidence="1">Multi-pass membrane protein</topology>
    </subcellularLocation>
</comment>
<feature type="domain" description="Type II secretion system protein GspF" evidence="9">
    <location>
        <begin position="265"/>
        <end position="387"/>
    </location>
</feature>
<keyword evidence="7 8" id="KW-0472">Membrane</keyword>
<dbReference type="Proteomes" id="UP000712157">
    <property type="component" value="Unassembled WGS sequence"/>
</dbReference>
<name>A0A949K895_9FIRM</name>
<keyword evidence="11" id="KW-1185">Reference proteome</keyword>
<dbReference type="AlphaFoldDB" id="A0A949K895"/>
<evidence type="ECO:0000256" key="8">
    <source>
        <dbReference type="SAM" id="Phobius"/>
    </source>
</evidence>
<keyword evidence="5 8" id="KW-0812">Transmembrane</keyword>
<feature type="transmembrane region" description="Helical" evidence="8">
    <location>
        <begin position="368"/>
        <end position="389"/>
    </location>
</feature>
<evidence type="ECO:0000256" key="1">
    <source>
        <dbReference type="ARBA" id="ARBA00004429"/>
    </source>
</evidence>
<evidence type="ECO:0000256" key="6">
    <source>
        <dbReference type="ARBA" id="ARBA00022989"/>
    </source>
</evidence>
<evidence type="ECO:0000256" key="3">
    <source>
        <dbReference type="ARBA" id="ARBA00022475"/>
    </source>
</evidence>
<dbReference type="PRINTS" id="PR00812">
    <property type="entry name" value="BCTERIALGSPF"/>
</dbReference>
<evidence type="ECO:0000256" key="5">
    <source>
        <dbReference type="ARBA" id="ARBA00022692"/>
    </source>
</evidence>
<comment type="caution">
    <text evidence="10">The sequence shown here is derived from an EMBL/GenBank/DDBJ whole genome shotgun (WGS) entry which is preliminary data.</text>
</comment>
<evidence type="ECO:0000313" key="11">
    <source>
        <dbReference type="Proteomes" id="UP000712157"/>
    </source>
</evidence>
<dbReference type="Gene3D" id="1.20.81.30">
    <property type="entry name" value="Type II secretion system (T2SS), domain F"/>
    <property type="match status" value="2"/>
</dbReference>
<evidence type="ECO:0000259" key="9">
    <source>
        <dbReference type="Pfam" id="PF00482"/>
    </source>
</evidence>
<accession>A0A949K895</accession>
<proteinExistence type="inferred from homology"/>
<evidence type="ECO:0000313" key="10">
    <source>
        <dbReference type="EMBL" id="MBU9738793.1"/>
    </source>
</evidence>
<dbReference type="InterPro" id="IPR018076">
    <property type="entry name" value="T2SS_GspF_dom"/>
</dbReference>